<comment type="caution">
    <text evidence="2">The sequence shown here is derived from an EMBL/GenBank/DDBJ whole genome shotgun (WGS) entry which is preliminary data.</text>
</comment>
<dbReference type="EMBL" id="CABN01000131">
    <property type="protein sequence ID" value="CBI00385.1"/>
    <property type="molecule type" value="Genomic_DNA"/>
</dbReference>
<dbReference type="SUPFAM" id="SSF47226">
    <property type="entry name" value="Histidine-containing phosphotransfer domain, HPT domain"/>
    <property type="match status" value="1"/>
</dbReference>
<dbReference type="AlphaFoldDB" id="E6PZM6"/>
<reference evidence="2" key="1">
    <citation type="submission" date="2009-10" db="EMBL/GenBank/DDBJ databases">
        <title>Diversity of trophic interactions inside an arsenic-rich microbial ecosystem.</title>
        <authorList>
            <person name="Bertin P.N."/>
            <person name="Heinrich-Salmeron A."/>
            <person name="Pelletier E."/>
            <person name="Goulhen-Chollet F."/>
            <person name="Arsene-Ploetze F."/>
            <person name="Gallien S."/>
            <person name="Calteau A."/>
            <person name="Vallenet D."/>
            <person name="Casiot C."/>
            <person name="Chane-Woon-Ming B."/>
            <person name="Giloteaux L."/>
            <person name="Barakat M."/>
            <person name="Bonnefoy V."/>
            <person name="Bruneel O."/>
            <person name="Chandler M."/>
            <person name="Cleiss J."/>
            <person name="Duran R."/>
            <person name="Elbaz-Poulichet F."/>
            <person name="Fonknechten N."/>
            <person name="Lauga B."/>
            <person name="Mornico D."/>
            <person name="Ortet P."/>
            <person name="Schaeffer C."/>
            <person name="Siguier P."/>
            <person name="Alexander Thil Smith A."/>
            <person name="Van Dorsselaer A."/>
            <person name="Weissenbach J."/>
            <person name="Medigue C."/>
            <person name="Le Paslier D."/>
        </authorList>
    </citation>
    <scope>NUCLEOTIDE SEQUENCE</scope>
</reference>
<dbReference type="Pfam" id="PF01627">
    <property type="entry name" value="Hpt"/>
    <property type="match status" value="1"/>
</dbReference>
<protein>
    <submittedName>
        <fullName evidence="2">Two-component response regulator</fullName>
    </submittedName>
</protein>
<dbReference type="GO" id="GO:0000160">
    <property type="term" value="P:phosphorelay signal transduction system"/>
    <property type="evidence" value="ECO:0007669"/>
    <property type="project" value="InterPro"/>
</dbReference>
<organism evidence="2">
    <name type="scientific">mine drainage metagenome</name>
    <dbReference type="NCBI Taxonomy" id="410659"/>
    <lineage>
        <taxon>unclassified sequences</taxon>
        <taxon>metagenomes</taxon>
        <taxon>ecological metagenomes</taxon>
    </lineage>
</organism>
<dbReference type="InterPro" id="IPR036641">
    <property type="entry name" value="HPT_dom_sf"/>
</dbReference>
<evidence type="ECO:0000313" key="2">
    <source>
        <dbReference type="EMBL" id="CBI00385.1"/>
    </source>
</evidence>
<proteinExistence type="predicted"/>
<evidence type="ECO:0000259" key="1">
    <source>
        <dbReference type="PROSITE" id="PS50894"/>
    </source>
</evidence>
<dbReference type="Gene3D" id="1.20.120.160">
    <property type="entry name" value="HPT domain"/>
    <property type="match status" value="1"/>
</dbReference>
<dbReference type="InterPro" id="IPR008207">
    <property type="entry name" value="Sig_transdc_His_kin_Hpt_dom"/>
</dbReference>
<sequence>MDNSDPTSQLQTADSISLAMERLWTRFLPEITQRITVIESAIDAIESNHGADNLRGQAQIAAHKLAGSLGTFGLRQGTEIARLIEQVFAPGEDPTNITTLRELTKQMRSIIESRPRNV</sequence>
<name>E6PZM6_9ZZZZ</name>
<gene>
    <name evidence="2" type="ORF">CARN3_1409</name>
</gene>
<feature type="domain" description="HPt" evidence="1">
    <location>
        <begin position="16"/>
        <end position="114"/>
    </location>
</feature>
<accession>E6PZM6</accession>
<dbReference type="PROSITE" id="PS50894">
    <property type="entry name" value="HPT"/>
    <property type="match status" value="1"/>
</dbReference>